<dbReference type="Proteomes" id="UP000681722">
    <property type="component" value="Unassembled WGS sequence"/>
</dbReference>
<dbReference type="EMBL" id="CAJNOQ010017016">
    <property type="protein sequence ID" value="CAF1391538.1"/>
    <property type="molecule type" value="Genomic_DNA"/>
</dbReference>
<dbReference type="Gene3D" id="2.120.10.30">
    <property type="entry name" value="TolB, C-terminal domain"/>
    <property type="match status" value="1"/>
</dbReference>
<feature type="compositionally biased region" description="Basic and acidic residues" evidence="1">
    <location>
        <begin position="1"/>
        <end position="12"/>
    </location>
</feature>
<evidence type="ECO:0000313" key="3">
    <source>
        <dbReference type="EMBL" id="CAF4286057.1"/>
    </source>
</evidence>
<evidence type="ECO:0000313" key="2">
    <source>
        <dbReference type="EMBL" id="CAF1391538.1"/>
    </source>
</evidence>
<evidence type="ECO:0000256" key="1">
    <source>
        <dbReference type="SAM" id="MobiDB-lite"/>
    </source>
</evidence>
<dbReference type="AlphaFoldDB" id="A0A815KD18"/>
<accession>A0A815KD18</accession>
<name>A0A815KD18_9BILA</name>
<dbReference type="InterPro" id="IPR011042">
    <property type="entry name" value="6-blade_b-propeller_TolB-like"/>
</dbReference>
<sequence>MEAQKHVPDARAENGPAGPPARPGPEFCGRAVSVQAILGLGRAAGGNGRGNQTNQISQCFGLFVTDNDYLYLSDYDNHRITKWPTSGKGTKGEIVLQQSDHFSPAGLFAHKNNMIYVVDNNQDQVQLFTEYDLTEGITLAGGRGRG</sequence>
<dbReference type="SUPFAM" id="SSF63825">
    <property type="entry name" value="YWTD domain"/>
    <property type="match status" value="1"/>
</dbReference>
<evidence type="ECO:0000313" key="4">
    <source>
        <dbReference type="Proteomes" id="UP000663829"/>
    </source>
</evidence>
<dbReference type="EMBL" id="CAJOBC010082423">
    <property type="protein sequence ID" value="CAF4286057.1"/>
    <property type="molecule type" value="Genomic_DNA"/>
</dbReference>
<comment type="caution">
    <text evidence="2">The sequence shown here is derived from an EMBL/GenBank/DDBJ whole genome shotgun (WGS) entry which is preliminary data.</text>
</comment>
<gene>
    <name evidence="2" type="ORF">GPM918_LOCUS32819</name>
    <name evidence="3" type="ORF">SRO942_LOCUS33492</name>
</gene>
<keyword evidence="4" id="KW-1185">Reference proteome</keyword>
<organism evidence="2 4">
    <name type="scientific">Didymodactylos carnosus</name>
    <dbReference type="NCBI Taxonomy" id="1234261"/>
    <lineage>
        <taxon>Eukaryota</taxon>
        <taxon>Metazoa</taxon>
        <taxon>Spiralia</taxon>
        <taxon>Gnathifera</taxon>
        <taxon>Rotifera</taxon>
        <taxon>Eurotatoria</taxon>
        <taxon>Bdelloidea</taxon>
        <taxon>Philodinida</taxon>
        <taxon>Philodinidae</taxon>
        <taxon>Didymodactylos</taxon>
    </lineage>
</organism>
<feature type="region of interest" description="Disordered" evidence="1">
    <location>
        <begin position="1"/>
        <end position="26"/>
    </location>
</feature>
<protein>
    <submittedName>
        <fullName evidence="2">Uncharacterized protein</fullName>
    </submittedName>
</protein>
<proteinExistence type="predicted"/>
<dbReference type="Proteomes" id="UP000663829">
    <property type="component" value="Unassembled WGS sequence"/>
</dbReference>
<reference evidence="2" key="1">
    <citation type="submission" date="2021-02" db="EMBL/GenBank/DDBJ databases">
        <authorList>
            <person name="Nowell W R."/>
        </authorList>
    </citation>
    <scope>NUCLEOTIDE SEQUENCE</scope>
</reference>